<feature type="transmembrane region" description="Helical" evidence="1">
    <location>
        <begin position="26"/>
        <end position="43"/>
    </location>
</feature>
<keyword evidence="1" id="KW-0472">Membrane</keyword>
<keyword evidence="1" id="KW-0812">Transmembrane</keyword>
<sequence>MTKIEVAFSFCIIPIISCSHFPTQNLLLYLIIIILTFHFFIGLF</sequence>
<accession>A0A2P2PRX6</accession>
<proteinExistence type="predicted"/>
<evidence type="ECO:0000313" key="2">
    <source>
        <dbReference type="EMBL" id="MBX57472.1"/>
    </source>
</evidence>
<protein>
    <submittedName>
        <fullName evidence="2">Uncharacterized protein</fullName>
    </submittedName>
</protein>
<name>A0A2P2PRX6_RHIMU</name>
<dbReference type="EMBL" id="GGEC01076988">
    <property type="protein sequence ID" value="MBX57472.1"/>
    <property type="molecule type" value="Transcribed_RNA"/>
</dbReference>
<reference evidence="2" key="1">
    <citation type="submission" date="2018-02" db="EMBL/GenBank/DDBJ databases">
        <title>Rhizophora mucronata_Transcriptome.</title>
        <authorList>
            <person name="Meera S.P."/>
            <person name="Sreeshan A."/>
            <person name="Augustine A."/>
        </authorList>
    </citation>
    <scope>NUCLEOTIDE SEQUENCE</scope>
    <source>
        <tissue evidence="2">Leaf</tissue>
    </source>
</reference>
<dbReference type="AlphaFoldDB" id="A0A2P2PRX6"/>
<organism evidence="2">
    <name type="scientific">Rhizophora mucronata</name>
    <name type="common">Asiatic mangrove</name>
    <dbReference type="NCBI Taxonomy" id="61149"/>
    <lineage>
        <taxon>Eukaryota</taxon>
        <taxon>Viridiplantae</taxon>
        <taxon>Streptophyta</taxon>
        <taxon>Embryophyta</taxon>
        <taxon>Tracheophyta</taxon>
        <taxon>Spermatophyta</taxon>
        <taxon>Magnoliopsida</taxon>
        <taxon>eudicotyledons</taxon>
        <taxon>Gunneridae</taxon>
        <taxon>Pentapetalae</taxon>
        <taxon>rosids</taxon>
        <taxon>fabids</taxon>
        <taxon>Malpighiales</taxon>
        <taxon>Rhizophoraceae</taxon>
        <taxon>Rhizophora</taxon>
    </lineage>
</organism>
<keyword evidence="1" id="KW-1133">Transmembrane helix</keyword>
<evidence type="ECO:0000256" key="1">
    <source>
        <dbReference type="SAM" id="Phobius"/>
    </source>
</evidence>